<dbReference type="GO" id="GO:0006696">
    <property type="term" value="P:ergosterol biosynthetic process"/>
    <property type="evidence" value="ECO:0007669"/>
    <property type="project" value="EnsemblFungi"/>
</dbReference>
<feature type="transmembrane region" description="Helical" evidence="18">
    <location>
        <begin position="291"/>
        <end position="315"/>
    </location>
</feature>
<comment type="similarity">
    <text evidence="2 18">Belongs to the ERG4/ERG24 family.</text>
</comment>
<keyword evidence="11 18" id="KW-0443">Lipid metabolism</keyword>
<dbReference type="VEuPathDB" id="FungiDB:YALI1_D24361g"/>
<evidence type="ECO:0000313" key="19">
    <source>
        <dbReference type="EMBL" id="AOW04304.1"/>
    </source>
</evidence>
<evidence type="ECO:0000256" key="13">
    <source>
        <dbReference type="ARBA" id="ARBA00023166"/>
    </source>
</evidence>
<dbReference type="PANTHER" id="PTHR21257:SF31">
    <property type="entry name" value="DELTA(24(24(1)))-STEROL REDUCTASE ERG4"/>
    <property type="match status" value="1"/>
</dbReference>
<feature type="transmembrane region" description="Helical" evidence="18">
    <location>
        <begin position="173"/>
        <end position="194"/>
    </location>
</feature>
<dbReference type="GO" id="GO:0000246">
    <property type="term" value="F:Delta24(24-1) sterol reductase activity"/>
    <property type="evidence" value="ECO:0007669"/>
    <property type="project" value="UniProtKB-EC"/>
</dbReference>
<keyword evidence="3 18" id="KW-0444">Lipid biosynthesis</keyword>
<keyword evidence="9 18" id="KW-0560">Oxidoreductase</keyword>
<dbReference type="PANTHER" id="PTHR21257">
    <property type="entry name" value="DELTA(14)-STEROL REDUCTASE"/>
    <property type="match status" value="1"/>
</dbReference>
<protein>
    <recommendedName>
        <fullName evidence="15 18">Delta(24(24(1)))-sterol reductase</fullName>
        <ecNumber evidence="15 18">1.3.1.71</ecNumber>
    </recommendedName>
    <alternativeName>
        <fullName evidence="18">C-24(28) sterol reductase</fullName>
    </alternativeName>
    <alternativeName>
        <fullName evidence="18">Sterol Delta(24(28))-reductase</fullName>
    </alternativeName>
</protein>
<name>A0A1D8NF97_YARLL</name>
<dbReference type="VEuPathDB" id="FungiDB:YALI0_D19206g"/>
<gene>
    <name evidence="20" type="ORF">B0I71DRAFT_130554</name>
    <name evidence="19" type="ORF">YALI1_D24361g</name>
</gene>
<evidence type="ECO:0000256" key="11">
    <source>
        <dbReference type="ARBA" id="ARBA00023098"/>
    </source>
</evidence>
<feature type="transmembrane region" description="Helical" evidence="18">
    <location>
        <begin position="42"/>
        <end position="60"/>
    </location>
</feature>
<dbReference type="KEGG" id="yli:2911155"/>
<evidence type="ECO:0000313" key="21">
    <source>
        <dbReference type="Proteomes" id="UP000182444"/>
    </source>
</evidence>
<keyword evidence="7 18" id="KW-0752">Steroid biosynthesis</keyword>
<comment type="pathway">
    <text evidence="17">Steroid metabolism; ergosterol biosynthesis; ergosterol from zymosterol: step 5/5.</text>
</comment>
<keyword evidence="4 18" id="KW-0812">Transmembrane</keyword>
<dbReference type="EMBL" id="KZ858976">
    <property type="protein sequence ID" value="RDW26628.1"/>
    <property type="molecule type" value="Genomic_DNA"/>
</dbReference>
<dbReference type="GO" id="GO:0005789">
    <property type="term" value="C:endoplasmic reticulum membrane"/>
    <property type="evidence" value="ECO:0007669"/>
    <property type="project" value="UniProtKB-SubCell"/>
</dbReference>
<evidence type="ECO:0000256" key="15">
    <source>
        <dbReference type="ARBA" id="ARBA00038892"/>
    </source>
</evidence>
<comment type="subcellular location">
    <subcellularLocation>
        <location evidence="1">Endoplasmic reticulum membrane</location>
        <topology evidence="1">Multi-pass membrane protein</topology>
    </subcellularLocation>
</comment>
<evidence type="ECO:0000256" key="7">
    <source>
        <dbReference type="ARBA" id="ARBA00022955"/>
    </source>
</evidence>
<evidence type="ECO:0000256" key="6">
    <source>
        <dbReference type="ARBA" id="ARBA00022857"/>
    </source>
</evidence>
<dbReference type="GeneID" id="2911155"/>
<reference evidence="20 22" key="2">
    <citation type="submission" date="2018-07" db="EMBL/GenBank/DDBJ databases">
        <title>Draft Genome Assemblies for Five Robust Yarrowia lipolytica Strains Exhibiting High Lipid Production and Pentose Sugar Utilization and Sugar Alcohol Secretion from Undetoxified Lignocellulosic Biomass Hydrolysates.</title>
        <authorList>
            <consortium name="DOE Joint Genome Institute"/>
            <person name="Walker C."/>
            <person name="Ryu S."/>
            <person name="Na H."/>
            <person name="Zane M."/>
            <person name="LaButti K."/>
            <person name="Lipzen A."/>
            <person name="Haridas S."/>
            <person name="Barry K."/>
            <person name="Grigoriev I.V."/>
            <person name="Quarterman J."/>
            <person name="Slininger P."/>
            <person name="Dien B."/>
            <person name="Trinh C.T."/>
        </authorList>
    </citation>
    <scope>NUCLEOTIDE SEQUENCE [LARGE SCALE GENOMIC DNA]</scope>
    <source>
        <strain evidence="20 22">YB392</strain>
    </source>
</reference>
<feature type="transmembrane region" description="Helical" evidence="18">
    <location>
        <begin position="142"/>
        <end position="167"/>
    </location>
</feature>
<evidence type="ECO:0000256" key="1">
    <source>
        <dbReference type="ARBA" id="ARBA00004477"/>
    </source>
</evidence>
<dbReference type="Proteomes" id="UP000182444">
    <property type="component" value="Chromosome 1D"/>
</dbReference>
<dbReference type="PROSITE" id="PS01017">
    <property type="entry name" value="STEROL_REDUCT_1"/>
    <property type="match status" value="1"/>
</dbReference>
<proteinExistence type="inferred from homology"/>
<sequence>MSAVRQRKSEAQESLGDSSKMTASLAKAEDAAHQGYDFGGPFGALAMMTGFPLLMWYLYISSTYYDGLFAWPAANQTWSEFGRQLWHYWLEGCYPTWQAWAMLWIFLGIQAVFYVTLPGVWGHGLPLAHLGNKALPYYCNAVYSFYTSIVLAFVLHVTGLFPMYTLIDRFGEVMSVAIISGIAISFGLYFWTIYMGHEHRMSGNFIYDVFMGANLNPRTGIIDWKMFFEVRLPWFILFFTSLSAAVKQYETYGYVTPQVMFVLYAHWLYANACSKGEELIITTWDMFFEKFGFMLIFWNMAGVPFTYAHCTLFLINHKPEDYEWSTAYNVFLFVTITVSYYFFDIANSQKNRFRQQRLGTMIKRNTFPQLPWQTIKNPTFIKCKNGSTLLTSGVYGWCRKPNYTADFIMCLTWALMCGVASPLPYFYPVFFFLVLIHRAYRDFERLERKYGEDYQEFKRQVPWIFIPYVF</sequence>
<evidence type="ECO:0000313" key="20">
    <source>
        <dbReference type="EMBL" id="RDW26628.1"/>
    </source>
</evidence>
<dbReference type="Proteomes" id="UP000256601">
    <property type="component" value="Unassembled WGS sequence"/>
</dbReference>
<dbReference type="eggNOG" id="KOG1435">
    <property type="taxonomic scope" value="Eukaryota"/>
</dbReference>
<evidence type="ECO:0000256" key="8">
    <source>
        <dbReference type="ARBA" id="ARBA00022989"/>
    </source>
</evidence>
<evidence type="ECO:0000256" key="2">
    <source>
        <dbReference type="ARBA" id="ARBA00005402"/>
    </source>
</evidence>
<feature type="transmembrane region" description="Helical" evidence="18">
    <location>
        <begin position="228"/>
        <end position="246"/>
    </location>
</feature>
<keyword evidence="6" id="KW-0521">NADP</keyword>
<evidence type="ECO:0000256" key="3">
    <source>
        <dbReference type="ARBA" id="ARBA00022516"/>
    </source>
</evidence>
<dbReference type="Gene3D" id="1.20.120.1630">
    <property type="match status" value="1"/>
</dbReference>
<feature type="transmembrane region" description="Helical" evidence="18">
    <location>
        <begin position="99"/>
        <end position="121"/>
    </location>
</feature>
<evidence type="ECO:0000256" key="5">
    <source>
        <dbReference type="ARBA" id="ARBA00022824"/>
    </source>
</evidence>
<evidence type="ECO:0000256" key="12">
    <source>
        <dbReference type="ARBA" id="ARBA00023136"/>
    </source>
</evidence>
<evidence type="ECO:0000256" key="16">
    <source>
        <dbReference type="ARBA" id="ARBA00048918"/>
    </source>
</evidence>
<evidence type="ECO:0000313" key="22">
    <source>
        <dbReference type="Proteomes" id="UP000256601"/>
    </source>
</evidence>
<comment type="catalytic activity">
    <reaction evidence="16">
        <text>ergosterol + NADP(+) = ergosta-5,7,22,24(28)-tetraen-3beta-ol + NADPH + H(+)</text>
        <dbReference type="Rhea" id="RHEA:18501"/>
        <dbReference type="ChEBI" id="CHEBI:15378"/>
        <dbReference type="ChEBI" id="CHEBI:16933"/>
        <dbReference type="ChEBI" id="CHEBI:18249"/>
        <dbReference type="ChEBI" id="CHEBI:57783"/>
        <dbReference type="ChEBI" id="CHEBI:58349"/>
        <dbReference type="EC" id="1.3.1.71"/>
    </reaction>
    <physiologicalReaction direction="right-to-left" evidence="16">
        <dbReference type="Rhea" id="RHEA:18503"/>
    </physiologicalReaction>
</comment>
<feature type="transmembrane region" description="Helical" evidence="18">
    <location>
        <begin position="327"/>
        <end position="347"/>
    </location>
</feature>
<evidence type="ECO:0000256" key="4">
    <source>
        <dbReference type="ARBA" id="ARBA00022692"/>
    </source>
</evidence>
<dbReference type="OMA" id="HYSCDMF"/>
<dbReference type="AlphaFoldDB" id="A0A1D8NF97"/>
<evidence type="ECO:0000256" key="9">
    <source>
        <dbReference type="ARBA" id="ARBA00023002"/>
    </source>
</evidence>
<keyword evidence="5" id="KW-0256">Endoplasmic reticulum</keyword>
<dbReference type="InterPro" id="IPR001171">
    <property type="entry name" value="ERG24_DHCR-like"/>
</dbReference>
<feature type="transmembrane region" description="Helical" evidence="18">
    <location>
        <begin position="252"/>
        <end position="270"/>
    </location>
</feature>
<reference evidence="19 21" key="1">
    <citation type="journal article" date="2016" name="PLoS ONE">
        <title>Sequence Assembly of Yarrowia lipolytica Strain W29/CLIB89 Shows Transposable Element Diversity.</title>
        <authorList>
            <person name="Magnan C."/>
            <person name="Yu J."/>
            <person name="Chang I."/>
            <person name="Jahn E."/>
            <person name="Kanomata Y."/>
            <person name="Wu J."/>
            <person name="Zeller M."/>
            <person name="Oakes M."/>
            <person name="Baldi P."/>
            <person name="Sandmeyer S."/>
        </authorList>
    </citation>
    <scope>NUCLEOTIDE SEQUENCE [LARGE SCALE GENOMIC DNA]</scope>
    <source>
        <strain evidence="19">CLIB89</strain>
        <strain evidence="21">CLIB89(W29)</strain>
    </source>
</reference>
<dbReference type="EC" id="1.3.1.71" evidence="15 18"/>
<dbReference type="InterPro" id="IPR018083">
    <property type="entry name" value="Sterol_reductase_CS"/>
</dbReference>
<accession>A0A1D8NF97</accession>
<keyword evidence="8 18" id="KW-1133">Transmembrane helix</keyword>
<evidence type="ECO:0000256" key="18">
    <source>
        <dbReference type="RuleBase" id="RU369120"/>
    </source>
</evidence>
<evidence type="ECO:0000256" key="17">
    <source>
        <dbReference type="ARBA" id="ARBA00060711"/>
    </source>
</evidence>
<evidence type="ECO:0000256" key="14">
    <source>
        <dbReference type="ARBA" id="ARBA00023221"/>
    </source>
</evidence>
<evidence type="ECO:0000256" key="10">
    <source>
        <dbReference type="ARBA" id="ARBA00023011"/>
    </source>
</evidence>
<dbReference type="Pfam" id="PF01222">
    <property type="entry name" value="ERG4_ERG24"/>
    <property type="match status" value="1"/>
</dbReference>
<feature type="transmembrane region" description="Helical" evidence="18">
    <location>
        <begin position="407"/>
        <end position="436"/>
    </location>
</feature>
<keyword evidence="13 18" id="KW-1207">Sterol metabolism</keyword>
<keyword evidence="10 18" id="KW-0756">Sterol biosynthesis</keyword>
<keyword evidence="12 18" id="KW-0472">Membrane</keyword>
<dbReference type="EMBL" id="CP017556">
    <property type="protein sequence ID" value="AOW04304.1"/>
    <property type="molecule type" value="Genomic_DNA"/>
</dbReference>
<dbReference type="FunFam" id="1.20.120.1630:FF:000003">
    <property type="entry name" value="C-24(28) sterol reductase"/>
    <property type="match status" value="1"/>
</dbReference>
<keyword evidence="14 18" id="KW-0753">Steroid metabolism</keyword>
<organism evidence="19 21">
    <name type="scientific">Yarrowia lipolytica</name>
    <name type="common">Candida lipolytica</name>
    <dbReference type="NCBI Taxonomy" id="4952"/>
    <lineage>
        <taxon>Eukaryota</taxon>
        <taxon>Fungi</taxon>
        <taxon>Dikarya</taxon>
        <taxon>Ascomycota</taxon>
        <taxon>Saccharomycotina</taxon>
        <taxon>Dipodascomycetes</taxon>
        <taxon>Dipodascales</taxon>
        <taxon>Dipodascales incertae sedis</taxon>
        <taxon>Yarrowia</taxon>
    </lineage>
</organism>